<dbReference type="SMART" id="SM00387">
    <property type="entry name" value="HATPase_c"/>
    <property type="match status" value="1"/>
</dbReference>
<protein>
    <recommendedName>
        <fullName evidence="2">histidine kinase</fullName>
        <ecNumber evidence="2">2.7.13.3</ecNumber>
    </recommendedName>
</protein>
<evidence type="ECO:0000259" key="5">
    <source>
        <dbReference type="PROSITE" id="PS50109"/>
    </source>
</evidence>
<keyword evidence="6" id="KW-0808">Transferase</keyword>
<dbReference type="NCBIfam" id="TIGR02916">
    <property type="entry name" value="PEP_his_kin"/>
    <property type="match status" value="1"/>
</dbReference>
<dbReference type="Gene3D" id="1.10.287.130">
    <property type="match status" value="1"/>
</dbReference>
<dbReference type="OrthoDB" id="9785691at2"/>
<dbReference type="PROSITE" id="PS50109">
    <property type="entry name" value="HIS_KIN"/>
    <property type="match status" value="1"/>
</dbReference>
<dbReference type="PANTHER" id="PTHR43547">
    <property type="entry name" value="TWO-COMPONENT HISTIDINE KINASE"/>
    <property type="match status" value="1"/>
</dbReference>
<dbReference type="SMART" id="SM00065">
    <property type="entry name" value="GAF"/>
    <property type="match status" value="1"/>
</dbReference>
<dbReference type="EC" id="2.7.13.3" evidence="2"/>
<dbReference type="InterPro" id="IPR004358">
    <property type="entry name" value="Sig_transdc_His_kin-like_C"/>
</dbReference>
<feature type="transmembrane region" description="Helical" evidence="4">
    <location>
        <begin position="98"/>
        <end position="117"/>
    </location>
</feature>
<dbReference type="STRING" id="320771.Cflav_PD5029"/>
<dbReference type="SUPFAM" id="SSF55874">
    <property type="entry name" value="ATPase domain of HSP90 chaperone/DNA topoisomerase II/histidine kinase"/>
    <property type="match status" value="1"/>
</dbReference>
<dbReference type="InterPro" id="IPR003018">
    <property type="entry name" value="GAF"/>
</dbReference>
<accession>B9XD48</accession>
<dbReference type="EMBL" id="ABOX02000005">
    <property type="protein sequence ID" value="EEF62394.1"/>
    <property type="molecule type" value="Genomic_DNA"/>
</dbReference>
<dbReference type="PRINTS" id="PR00344">
    <property type="entry name" value="BCTRLSENSOR"/>
</dbReference>
<evidence type="ECO:0000256" key="4">
    <source>
        <dbReference type="SAM" id="Phobius"/>
    </source>
</evidence>
<dbReference type="GO" id="GO:0000155">
    <property type="term" value="F:phosphorelay sensor kinase activity"/>
    <property type="evidence" value="ECO:0007669"/>
    <property type="project" value="TreeGrafter"/>
</dbReference>
<dbReference type="InterPro" id="IPR003594">
    <property type="entry name" value="HATPase_dom"/>
</dbReference>
<feature type="transmembrane region" description="Helical" evidence="4">
    <location>
        <begin position="238"/>
        <end position="260"/>
    </location>
</feature>
<dbReference type="RefSeq" id="WP_007413746.1">
    <property type="nucleotide sequence ID" value="NZ_ABOX02000005.1"/>
</dbReference>
<feature type="transmembrane region" description="Helical" evidence="4">
    <location>
        <begin position="129"/>
        <end position="150"/>
    </location>
</feature>
<dbReference type="Gene3D" id="3.30.565.10">
    <property type="entry name" value="Histidine kinase-like ATPase, C-terminal domain"/>
    <property type="match status" value="1"/>
</dbReference>
<feature type="transmembrane region" description="Helical" evidence="4">
    <location>
        <begin position="200"/>
        <end position="218"/>
    </location>
</feature>
<dbReference type="PANTHER" id="PTHR43547:SF2">
    <property type="entry name" value="HYBRID SIGNAL TRANSDUCTION HISTIDINE KINASE C"/>
    <property type="match status" value="1"/>
</dbReference>
<reference evidence="6 7" key="1">
    <citation type="journal article" date="2011" name="J. Bacteriol.">
        <title>Genome sequence of 'Pedosphaera parvula' Ellin514, an aerobic Verrucomicrobial isolate from pasture soil.</title>
        <authorList>
            <person name="Kant R."/>
            <person name="van Passel M.W."/>
            <person name="Sangwan P."/>
            <person name="Palva A."/>
            <person name="Lucas S."/>
            <person name="Copeland A."/>
            <person name="Lapidus A."/>
            <person name="Glavina Del Rio T."/>
            <person name="Dalin E."/>
            <person name="Tice H."/>
            <person name="Bruce D."/>
            <person name="Goodwin L."/>
            <person name="Pitluck S."/>
            <person name="Chertkov O."/>
            <person name="Larimer F.W."/>
            <person name="Land M.L."/>
            <person name="Hauser L."/>
            <person name="Brettin T.S."/>
            <person name="Detter J.C."/>
            <person name="Han S."/>
            <person name="de Vos W.M."/>
            <person name="Janssen P.H."/>
            <person name="Smidt H."/>
        </authorList>
    </citation>
    <scope>NUCLEOTIDE SEQUENCE [LARGE SCALE GENOMIC DNA]</scope>
    <source>
        <strain evidence="6 7">Ellin514</strain>
    </source>
</reference>
<comment type="caution">
    <text evidence="6">The sequence shown here is derived from an EMBL/GenBank/DDBJ whole genome shotgun (WGS) entry which is preliminary data.</text>
</comment>
<feature type="transmembrane region" description="Helical" evidence="4">
    <location>
        <begin position="6"/>
        <end position="24"/>
    </location>
</feature>
<proteinExistence type="predicted"/>
<dbReference type="SUPFAM" id="SSF55781">
    <property type="entry name" value="GAF domain-like"/>
    <property type="match status" value="1"/>
</dbReference>
<dbReference type="InterPro" id="IPR014265">
    <property type="entry name" value="XrtA/PrsK"/>
</dbReference>
<dbReference type="Proteomes" id="UP000003688">
    <property type="component" value="Unassembled WGS sequence"/>
</dbReference>
<dbReference type="Gene3D" id="3.30.450.40">
    <property type="match status" value="1"/>
</dbReference>
<gene>
    <name evidence="6" type="ORF">Cflav_PD5029</name>
</gene>
<dbReference type="InterPro" id="IPR029016">
    <property type="entry name" value="GAF-like_dom_sf"/>
</dbReference>
<dbReference type="Pfam" id="PF02518">
    <property type="entry name" value="HATPase_c"/>
    <property type="match status" value="1"/>
</dbReference>
<feature type="domain" description="Histidine kinase" evidence="5">
    <location>
        <begin position="490"/>
        <end position="694"/>
    </location>
</feature>
<keyword evidence="4" id="KW-0812">Transmembrane</keyword>
<keyword evidence="6" id="KW-0418">Kinase</keyword>
<evidence type="ECO:0000256" key="2">
    <source>
        <dbReference type="ARBA" id="ARBA00012438"/>
    </source>
</evidence>
<sequence length="704" mass="78007" precursor="true">MNSAALFAYVAAIFGGLMAIGIVWQGRRAVAPWSLAAGLVLLSLEALFSGLSADALLLKSAVGWQSLMFCAISFLPGVWLLFSFTYARGNAGEFLARWRLLIGAAFVLPVGLALFFYDDLFVVKEQALGLGSSGYALNLLFLLSAVLVLMNFERTFRTSVGTMRWRIKFMLLGLGVLFIVRAYTSSQMLLFRAVNPALETVNSGALLVACFLMLRSLFRTGHFEVNVYPSQSVLHNSLTVVLAGLYLIIVGVFAKLVSVWGGDTAFTIKAFVILISLVGLTIILLSDKVRLQTRRFVSRHFQRPFYDYRTLWRSFTERTAEHMDQVELCRATVKLVADIFQVLSVTIWLVNDKKQELEFVVSTSLSEAQAKRVKLQPEEAQQVIEALKEEFEPVDIDLSRKRWAVVLRQCQPDEFRKGGNRVCVPVAMGGQVLGLIMLGDRVSGLGFSQQDFDLLKCVGDQTAASLRNVQLSQKLLQAKELEAFQTMSAFFVHDLKNTASTLNLMLQNLPVHFGDPAFREDALRGISKSVTHINQLISRLTHLRQALKIQPTEADLNTLVAKALEGWPTVAGTRMDKNLQPLPKVFLDQEQMLKVVTNLVLNATEAVPKEGLIRIETTQVNGWAILSVADNGCGMSPEFANGSLFRPFQTTKKNGLGIGMFQSKMIVESHGGKIEVQSEVGKGTCFRVFLPCKNQINEAFTAHS</sequence>
<keyword evidence="4" id="KW-1133">Transmembrane helix</keyword>
<organism evidence="6 7">
    <name type="scientific">Pedosphaera parvula (strain Ellin514)</name>
    <dbReference type="NCBI Taxonomy" id="320771"/>
    <lineage>
        <taxon>Bacteria</taxon>
        <taxon>Pseudomonadati</taxon>
        <taxon>Verrucomicrobiota</taxon>
        <taxon>Pedosphaerae</taxon>
        <taxon>Pedosphaerales</taxon>
        <taxon>Pedosphaeraceae</taxon>
        <taxon>Pedosphaera</taxon>
    </lineage>
</organism>
<dbReference type="InterPro" id="IPR005467">
    <property type="entry name" value="His_kinase_dom"/>
</dbReference>
<dbReference type="InterPro" id="IPR036890">
    <property type="entry name" value="HATPase_C_sf"/>
</dbReference>
<name>B9XD48_PEDPL</name>
<evidence type="ECO:0000313" key="6">
    <source>
        <dbReference type="EMBL" id="EEF62394.1"/>
    </source>
</evidence>
<comment type="catalytic activity">
    <reaction evidence="1">
        <text>ATP + protein L-histidine = ADP + protein N-phospho-L-histidine.</text>
        <dbReference type="EC" id="2.7.13.3"/>
    </reaction>
</comment>
<evidence type="ECO:0000256" key="3">
    <source>
        <dbReference type="ARBA" id="ARBA00022553"/>
    </source>
</evidence>
<feature type="transmembrane region" description="Helical" evidence="4">
    <location>
        <begin position="266"/>
        <end position="285"/>
    </location>
</feature>
<dbReference type="AlphaFoldDB" id="B9XD48"/>
<keyword evidence="7" id="KW-1185">Reference proteome</keyword>
<evidence type="ECO:0000313" key="7">
    <source>
        <dbReference type="Proteomes" id="UP000003688"/>
    </source>
</evidence>
<evidence type="ECO:0000256" key="1">
    <source>
        <dbReference type="ARBA" id="ARBA00000085"/>
    </source>
</evidence>
<dbReference type="Pfam" id="PF01590">
    <property type="entry name" value="GAF"/>
    <property type="match status" value="1"/>
</dbReference>
<keyword evidence="4" id="KW-0472">Membrane</keyword>
<feature type="transmembrane region" description="Helical" evidence="4">
    <location>
        <begin position="171"/>
        <end position="194"/>
    </location>
</feature>
<keyword evidence="3" id="KW-0597">Phosphoprotein</keyword>
<feature type="transmembrane region" description="Helical" evidence="4">
    <location>
        <begin position="64"/>
        <end position="86"/>
    </location>
</feature>
<feature type="transmembrane region" description="Helical" evidence="4">
    <location>
        <begin position="36"/>
        <end position="58"/>
    </location>
</feature>